<dbReference type="RefSeq" id="WP_185661086.1">
    <property type="nucleotide sequence ID" value="NZ_CAWPOO010000012.1"/>
</dbReference>
<evidence type="ECO:0000256" key="1">
    <source>
        <dbReference type="ARBA" id="ARBA00006739"/>
    </source>
</evidence>
<reference evidence="5 6" key="1">
    <citation type="submission" date="2020-07" db="EMBL/GenBank/DDBJ databases">
        <authorList>
            <person name="Feng X."/>
        </authorList>
    </citation>
    <scope>NUCLEOTIDE SEQUENCE [LARGE SCALE GENOMIC DNA]</scope>
    <source>
        <strain evidence="5 6">JCM23202</strain>
    </source>
</reference>
<dbReference type="PANTHER" id="PTHR43179">
    <property type="entry name" value="RHAMNOSYLTRANSFERASE WBBL"/>
    <property type="match status" value="1"/>
</dbReference>
<dbReference type="InterPro" id="IPR001173">
    <property type="entry name" value="Glyco_trans_2-like"/>
</dbReference>
<dbReference type="SUPFAM" id="SSF53448">
    <property type="entry name" value="Nucleotide-diphospho-sugar transferases"/>
    <property type="match status" value="1"/>
</dbReference>
<accession>A0A7X1B7Z6</accession>
<evidence type="ECO:0000259" key="4">
    <source>
        <dbReference type="Pfam" id="PF00535"/>
    </source>
</evidence>
<comment type="similarity">
    <text evidence="1">Belongs to the glycosyltransferase 2 family.</text>
</comment>
<protein>
    <submittedName>
        <fullName evidence="5">Glycosyltransferase family 2 protein</fullName>
    </submittedName>
</protein>
<name>A0A7X1B7Z6_9BACT</name>
<evidence type="ECO:0000313" key="5">
    <source>
        <dbReference type="EMBL" id="MBC2607232.1"/>
    </source>
</evidence>
<keyword evidence="3 5" id="KW-0808">Transferase</keyword>
<evidence type="ECO:0000313" key="6">
    <source>
        <dbReference type="Proteomes" id="UP000526501"/>
    </source>
</evidence>
<dbReference type="InterPro" id="IPR029044">
    <property type="entry name" value="Nucleotide-diphossugar_trans"/>
</dbReference>
<comment type="caution">
    <text evidence="5">The sequence shown here is derived from an EMBL/GenBank/DDBJ whole genome shotgun (WGS) entry which is preliminary data.</text>
</comment>
<evidence type="ECO:0000256" key="2">
    <source>
        <dbReference type="ARBA" id="ARBA00022676"/>
    </source>
</evidence>
<feature type="domain" description="Glycosyltransferase 2-like" evidence="4">
    <location>
        <begin position="36"/>
        <end position="147"/>
    </location>
</feature>
<gene>
    <name evidence="5" type="ORF">H5P27_14355</name>
</gene>
<proteinExistence type="inferred from homology"/>
<organism evidence="5 6">
    <name type="scientific">Pelagicoccus albus</name>
    <dbReference type="NCBI Taxonomy" id="415222"/>
    <lineage>
        <taxon>Bacteria</taxon>
        <taxon>Pseudomonadati</taxon>
        <taxon>Verrucomicrobiota</taxon>
        <taxon>Opitutia</taxon>
        <taxon>Puniceicoccales</taxon>
        <taxon>Pelagicoccaceae</taxon>
        <taxon>Pelagicoccus</taxon>
    </lineage>
</organism>
<dbReference type="Proteomes" id="UP000526501">
    <property type="component" value="Unassembled WGS sequence"/>
</dbReference>
<dbReference type="GO" id="GO:0016757">
    <property type="term" value="F:glycosyltransferase activity"/>
    <property type="evidence" value="ECO:0007669"/>
    <property type="project" value="UniProtKB-KW"/>
</dbReference>
<keyword evidence="2" id="KW-0328">Glycosyltransferase</keyword>
<dbReference type="Gene3D" id="3.90.550.10">
    <property type="entry name" value="Spore Coat Polysaccharide Biosynthesis Protein SpsA, Chain A"/>
    <property type="match status" value="2"/>
</dbReference>
<dbReference type="EMBL" id="JACHVC010000012">
    <property type="protein sequence ID" value="MBC2607232.1"/>
    <property type="molecule type" value="Genomic_DNA"/>
</dbReference>
<dbReference type="PANTHER" id="PTHR43179:SF12">
    <property type="entry name" value="GALACTOFURANOSYLTRANSFERASE GLFT2"/>
    <property type="match status" value="1"/>
</dbReference>
<dbReference type="AlphaFoldDB" id="A0A7X1B7Z6"/>
<keyword evidence="6" id="KW-1185">Reference proteome</keyword>
<evidence type="ECO:0000256" key="3">
    <source>
        <dbReference type="ARBA" id="ARBA00022679"/>
    </source>
</evidence>
<sequence length="443" mass="49670">MPTYLGHCRGLVDKAADYGFGEEMIEEKLKRSPCVSVVVLDFNGSAYWSALCSALSRQSYRDFEVVVVVNGEPLPDVAESEGLDLLILSPGENLGFAGGANLAWSAASGEFVAFLNNDALPEKDWLQHLVNSIETSNDVGAVASKVLFQNRYGALNVESSTFVPSSIEESSDDRELGIRVKLSSKSVSLFTACGTYGPEYENDEVWTWTSRSSVLDVPEDENGIIALEFSYHPSLVGTVCRLKWGESEPIRVVLTSELHKKYEFNANGVGARYLVNNAGSEIEKDWHVTERGIYQSDSLKFDHSIDLEVASACSLLVRKSALSRELPFDEGYFAYYEDVDLSRTLRRSGYKILYQPQSRVYHARSATAGTQSPFQVYHATRNRLWMIASHAPWKVVWRVASHDLLRLDEYSNFLDAEFSTPRLKLDSWVGFISRIWRRLCDAD</sequence>
<dbReference type="Pfam" id="PF00535">
    <property type="entry name" value="Glycos_transf_2"/>
    <property type="match status" value="1"/>
</dbReference>